<evidence type="ECO:0000256" key="6">
    <source>
        <dbReference type="ARBA" id="ARBA00022618"/>
    </source>
</evidence>
<dbReference type="EC" id="6.3.2.8" evidence="3 14"/>
<keyword evidence="4" id="KW-0963">Cytoplasm</keyword>
<dbReference type="PANTHER" id="PTHR43445">
    <property type="entry name" value="UDP-N-ACETYLMURAMATE--L-ALANINE LIGASE-RELATED"/>
    <property type="match status" value="1"/>
</dbReference>
<dbReference type="GO" id="GO:0051301">
    <property type="term" value="P:cell division"/>
    <property type="evidence" value="ECO:0007669"/>
    <property type="project" value="UniProtKB-KW"/>
</dbReference>
<keyword evidence="10" id="KW-0573">Peptidoglycan synthesis</keyword>
<dbReference type="InterPro" id="IPR050061">
    <property type="entry name" value="MurCDEF_pg_biosynth"/>
</dbReference>
<dbReference type="InterPro" id="IPR036615">
    <property type="entry name" value="Mur_ligase_C_dom_sf"/>
</dbReference>
<feature type="domain" description="Mur ligase N-terminal catalytic" evidence="15">
    <location>
        <begin position="3"/>
        <end position="100"/>
    </location>
</feature>
<feature type="domain" description="Mur ligase C-terminal" evidence="16">
    <location>
        <begin position="317"/>
        <end position="449"/>
    </location>
</feature>
<dbReference type="GO" id="GO:0009252">
    <property type="term" value="P:peptidoglycan biosynthetic process"/>
    <property type="evidence" value="ECO:0007669"/>
    <property type="project" value="UniProtKB-UniRule"/>
</dbReference>
<dbReference type="GO" id="GO:0005524">
    <property type="term" value="F:ATP binding"/>
    <property type="evidence" value="ECO:0007669"/>
    <property type="project" value="UniProtKB-KW"/>
</dbReference>
<dbReference type="NCBIfam" id="TIGR01082">
    <property type="entry name" value="murC"/>
    <property type="match status" value="1"/>
</dbReference>
<keyword evidence="11" id="KW-0131">Cell cycle</keyword>
<dbReference type="Proteomes" id="UP000178082">
    <property type="component" value="Unassembled WGS sequence"/>
</dbReference>
<dbReference type="EMBL" id="MGDI01000023">
    <property type="protein sequence ID" value="OGL53634.1"/>
    <property type="molecule type" value="Genomic_DNA"/>
</dbReference>
<dbReference type="STRING" id="1817883.A3G31_04960"/>
<dbReference type="InterPro" id="IPR000713">
    <property type="entry name" value="Mur_ligase_N"/>
</dbReference>
<dbReference type="Gene3D" id="3.90.190.20">
    <property type="entry name" value="Mur ligase, C-terminal domain"/>
    <property type="match status" value="1"/>
</dbReference>
<dbReference type="SUPFAM" id="SSF53244">
    <property type="entry name" value="MurD-like peptide ligases, peptide-binding domain"/>
    <property type="match status" value="1"/>
</dbReference>
<dbReference type="SUPFAM" id="SSF51984">
    <property type="entry name" value="MurCD N-terminal domain"/>
    <property type="match status" value="1"/>
</dbReference>
<evidence type="ECO:0000313" key="19">
    <source>
        <dbReference type="Proteomes" id="UP000178082"/>
    </source>
</evidence>
<keyword evidence="8" id="KW-0067">ATP-binding</keyword>
<evidence type="ECO:0000259" key="15">
    <source>
        <dbReference type="Pfam" id="PF01225"/>
    </source>
</evidence>
<dbReference type="InterPro" id="IPR005758">
    <property type="entry name" value="UDP-N-AcMur_Ala_ligase_MurC"/>
</dbReference>
<dbReference type="AlphaFoldDB" id="A0A1F7SK83"/>
<reference evidence="18 19" key="1">
    <citation type="journal article" date="2016" name="Nat. Commun.">
        <title>Thousands of microbial genomes shed light on interconnected biogeochemical processes in an aquifer system.</title>
        <authorList>
            <person name="Anantharaman K."/>
            <person name="Brown C.T."/>
            <person name="Hug L.A."/>
            <person name="Sharon I."/>
            <person name="Castelle C.J."/>
            <person name="Probst A.J."/>
            <person name="Thomas B.C."/>
            <person name="Singh A."/>
            <person name="Wilkins M.J."/>
            <person name="Karaoz U."/>
            <person name="Brodie E.L."/>
            <person name="Williams K.H."/>
            <person name="Hubbard S.S."/>
            <person name="Banfield J.F."/>
        </authorList>
    </citation>
    <scope>NUCLEOTIDE SEQUENCE [LARGE SCALE GENOMIC DNA]</scope>
</reference>
<name>A0A1F7SK83_9BACT</name>
<evidence type="ECO:0000256" key="13">
    <source>
        <dbReference type="ARBA" id="ARBA00047833"/>
    </source>
</evidence>
<keyword evidence="6" id="KW-0132">Cell division</keyword>
<dbReference type="NCBIfam" id="TIGR01081">
    <property type="entry name" value="mpl"/>
    <property type="match status" value="1"/>
</dbReference>
<dbReference type="UniPathway" id="UPA00219"/>
<gene>
    <name evidence="18" type="ORF">A3G31_04960</name>
</gene>
<evidence type="ECO:0000256" key="5">
    <source>
        <dbReference type="ARBA" id="ARBA00022598"/>
    </source>
</evidence>
<protein>
    <recommendedName>
        <fullName evidence="3 14">UDP-N-acetylmuramate--L-alanine ligase</fullName>
        <ecNumber evidence="3 14">6.3.2.8</ecNumber>
    </recommendedName>
</protein>
<keyword evidence="7" id="KW-0547">Nucleotide-binding</keyword>
<evidence type="ECO:0000256" key="9">
    <source>
        <dbReference type="ARBA" id="ARBA00022960"/>
    </source>
</evidence>
<evidence type="ECO:0000256" key="3">
    <source>
        <dbReference type="ARBA" id="ARBA00012211"/>
    </source>
</evidence>
<dbReference type="InterPro" id="IPR004101">
    <property type="entry name" value="Mur_ligase_C"/>
</dbReference>
<comment type="catalytic activity">
    <reaction evidence="13">
        <text>UDP-N-acetyl-alpha-D-muramate + L-alanine + ATP = UDP-N-acetyl-alpha-D-muramoyl-L-alanine + ADP + phosphate + H(+)</text>
        <dbReference type="Rhea" id="RHEA:23372"/>
        <dbReference type="ChEBI" id="CHEBI:15378"/>
        <dbReference type="ChEBI" id="CHEBI:30616"/>
        <dbReference type="ChEBI" id="CHEBI:43474"/>
        <dbReference type="ChEBI" id="CHEBI:57972"/>
        <dbReference type="ChEBI" id="CHEBI:70757"/>
        <dbReference type="ChEBI" id="CHEBI:83898"/>
        <dbReference type="ChEBI" id="CHEBI:456216"/>
        <dbReference type="EC" id="6.3.2.8"/>
    </reaction>
</comment>
<accession>A0A1F7SK83</accession>
<sequence>MKHVHLIAVCGTAMSALAGMFKEKGYRVTGSDQNVYPPMSDILKKQGIEIRVGYKEDNIADKPDLVIVGNAVSKNNPEVEALLDSKISYLSMPQALAEFFLKDKKIVVVAGTHGKTTTSSIIAWVLEASRKDPSFLIGGIPKNFGKNYKLGKGDFFVIEGDEYDTAFFDKGPKFLHYIPDVAVLTSIEFDHADIYADFSQVENAFKKFIHKIPLQSKLIACEDDENAIRISKESACKVETYGINSVSDWRIEGIERGNGNAFFEIRHKENILGRCITSLIGKHNLMNLLGAIAALRSLGLSAEEITAGIQSFQGVRRRQEIVGEVKGITVFDDFAHHPTAVRETVRGFKESYPERRLWAVFEPRSNTSRRSVFEKEYSEAFLDAEKIIIAGVYNPGLLDDKIRFSPQRVVDNLVNKGKEAFYIEKVEDIVSHLAGNLKKNDIVLIMSNGGFGGIHKKLLQKLKTV</sequence>
<dbReference type="GO" id="GO:0008360">
    <property type="term" value="P:regulation of cell shape"/>
    <property type="evidence" value="ECO:0007669"/>
    <property type="project" value="UniProtKB-KW"/>
</dbReference>
<dbReference type="InterPro" id="IPR013221">
    <property type="entry name" value="Mur_ligase_cen"/>
</dbReference>
<dbReference type="InterPro" id="IPR036565">
    <property type="entry name" value="Mur-like_cat_sf"/>
</dbReference>
<dbReference type="PANTHER" id="PTHR43445:SF5">
    <property type="entry name" value="UDP-N-ACETYLMURAMATE--L-ALANYL-GAMMA-D-GLUTAMYL-MESO-2,6-DIAMINOHEPTANDIOATE LIGASE"/>
    <property type="match status" value="1"/>
</dbReference>
<organism evidence="18 19">
    <name type="scientific">Candidatus Schekmanbacteria bacterium RIFCSPLOWO2_12_FULL_38_15</name>
    <dbReference type="NCBI Taxonomy" id="1817883"/>
    <lineage>
        <taxon>Bacteria</taxon>
        <taxon>Candidatus Schekmaniibacteriota</taxon>
    </lineage>
</organism>
<evidence type="ECO:0000256" key="2">
    <source>
        <dbReference type="ARBA" id="ARBA00004752"/>
    </source>
</evidence>
<evidence type="ECO:0000259" key="16">
    <source>
        <dbReference type="Pfam" id="PF02875"/>
    </source>
</evidence>
<dbReference type="SUPFAM" id="SSF53623">
    <property type="entry name" value="MurD-like peptide ligases, catalytic domain"/>
    <property type="match status" value="1"/>
</dbReference>
<proteinExistence type="predicted"/>
<dbReference type="GO" id="GO:0071555">
    <property type="term" value="P:cell wall organization"/>
    <property type="evidence" value="ECO:0007669"/>
    <property type="project" value="UniProtKB-KW"/>
</dbReference>
<keyword evidence="12" id="KW-0961">Cell wall biogenesis/degradation</keyword>
<dbReference type="InterPro" id="IPR005757">
    <property type="entry name" value="Mpl"/>
</dbReference>
<dbReference type="GO" id="GO:0008763">
    <property type="term" value="F:UDP-N-acetylmuramate-L-alanine ligase activity"/>
    <property type="evidence" value="ECO:0007669"/>
    <property type="project" value="UniProtKB-UniRule"/>
</dbReference>
<evidence type="ECO:0000256" key="14">
    <source>
        <dbReference type="NCBIfam" id="TIGR01082"/>
    </source>
</evidence>
<comment type="subcellular location">
    <subcellularLocation>
        <location evidence="1">Cytoplasm</location>
    </subcellularLocation>
</comment>
<comment type="caution">
    <text evidence="18">The sequence shown here is derived from an EMBL/GenBank/DDBJ whole genome shotgun (WGS) entry which is preliminary data.</text>
</comment>
<evidence type="ECO:0000256" key="7">
    <source>
        <dbReference type="ARBA" id="ARBA00022741"/>
    </source>
</evidence>
<dbReference type="Pfam" id="PF01225">
    <property type="entry name" value="Mur_ligase"/>
    <property type="match status" value="1"/>
</dbReference>
<evidence type="ECO:0000256" key="4">
    <source>
        <dbReference type="ARBA" id="ARBA00022490"/>
    </source>
</evidence>
<dbReference type="Gene3D" id="3.40.1190.10">
    <property type="entry name" value="Mur-like, catalytic domain"/>
    <property type="match status" value="1"/>
</dbReference>
<evidence type="ECO:0000256" key="8">
    <source>
        <dbReference type="ARBA" id="ARBA00022840"/>
    </source>
</evidence>
<comment type="pathway">
    <text evidence="2">Cell wall biogenesis; peptidoglycan biosynthesis.</text>
</comment>
<evidence type="ECO:0000256" key="12">
    <source>
        <dbReference type="ARBA" id="ARBA00023316"/>
    </source>
</evidence>
<evidence type="ECO:0000256" key="1">
    <source>
        <dbReference type="ARBA" id="ARBA00004496"/>
    </source>
</evidence>
<dbReference type="Pfam" id="PF08245">
    <property type="entry name" value="Mur_ligase_M"/>
    <property type="match status" value="1"/>
</dbReference>
<dbReference type="Gene3D" id="3.40.50.720">
    <property type="entry name" value="NAD(P)-binding Rossmann-like Domain"/>
    <property type="match status" value="1"/>
</dbReference>
<evidence type="ECO:0000256" key="11">
    <source>
        <dbReference type="ARBA" id="ARBA00023306"/>
    </source>
</evidence>
<keyword evidence="5 18" id="KW-0436">Ligase</keyword>
<dbReference type="GO" id="GO:0005737">
    <property type="term" value="C:cytoplasm"/>
    <property type="evidence" value="ECO:0007669"/>
    <property type="project" value="UniProtKB-SubCell"/>
</dbReference>
<keyword evidence="9" id="KW-0133">Cell shape</keyword>
<evidence type="ECO:0000313" key="18">
    <source>
        <dbReference type="EMBL" id="OGL53634.1"/>
    </source>
</evidence>
<evidence type="ECO:0000256" key="10">
    <source>
        <dbReference type="ARBA" id="ARBA00022984"/>
    </source>
</evidence>
<dbReference type="Pfam" id="PF02875">
    <property type="entry name" value="Mur_ligase_C"/>
    <property type="match status" value="1"/>
</dbReference>
<feature type="domain" description="Mur ligase central" evidence="17">
    <location>
        <begin position="109"/>
        <end position="294"/>
    </location>
</feature>
<evidence type="ECO:0000259" key="17">
    <source>
        <dbReference type="Pfam" id="PF08245"/>
    </source>
</evidence>